<gene>
    <name evidence="2" type="ORF">DCAR_023744</name>
    <name evidence="3" type="ORF">DCAR_0727236</name>
</gene>
<dbReference type="InterPro" id="IPR039926">
    <property type="entry name" value="Egg_app_1"/>
</dbReference>
<keyword evidence="4" id="KW-1185">Reference proteome</keyword>
<reference evidence="3" key="2">
    <citation type="submission" date="2022-03" db="EMBL/GenBank/DDBJ databases">
        <title>Draft title - Genomic analysis of global carrot germplasm unveils the trajectory of domestication and the origin of high carotenoid orange carrot.</title>
        <authorList>
            <person name="Iorizzo M."/>
            <person name="Ellison S."/>
            <person name="Senalik D."/>
            <person name="Macko-Podgorni A."/>
            <person name="Grzebelus D."/>
            <person name="Bostan H."/>
            <person name="Rolling W."/>
            <person name="Curaba J."/>
            <person name="Simon P."/>
        </authorList>
    </citation>
    <scope>NUCLEOTIDE SEQUENCE</scope>
    <source>
        <tissue evidence="3">Leaf</tissue>
    </source>
</reference>
<dbReference type="Gramene" id="KZM86610">
    <property type="protein sequence ID" value="KZM86610"/>
    <property type="gene ID" value="DCAR_023744"/>
</dbReference>
<accession>A0A161ZKR4</accession>
<dbReference type="PANTHER" id="PTHR33333">
    <property type="entry name" value="ERYTHROCYTE MEMBRANE PROTEIN 1-LIKE"/>
    <property type="match status" value="1"/>
</dbReference>
<name>A0A161ZKR4_DAUCS</name>
<dbReference type="OMA" id="NIRMPRN"/>
<reference evidence="2" key="1">
    <citation type="journal article" date="2016" name="Nat. Genet.">
        <title>A high-quality carrot genome assembly provides new insights into carotenoid accumulation and asterid genome evolution.</title>
        <authorList>
            <person name="Iorizzo M."/>
            <person name="Ellison S."/>
            <person name="Senalik D."/>
            <person name="Zeng P."/>
            <person name="Satapoomin P."/>
            <person name="Huang J."/>
            <person name="Bowman M."/>
            <person name="Iovene M."/>
            <person name="Sanseverino W."/>
            <person name="Cavagnaro P."/>
            <person name="Yildiz M."/>
            <person name="Macko-Podgorni A."/>
            <person name="Moranska E."/>
            <person name="Grzebelus E."/>
            <person name="Grzebelus D."/>
            <person name="Ashrafi H."/>
            <person name="Zheng Z."/>
            <person name="Cheng S."/>
            <person name="Spooner D."/>
            <person name="Van Deynze A."/>
            <person name="Simon P."/>
        </authorList>
    </citation>
    <scope>NUCLEOTIDE SEQUENCE [LARGE SCALE GENOMIC DNA]</scope>
    <source>
        <tissue evidence="2">Leaf</tissue>
    </source>
</reference>
<protein>
    <submittedName>
        <fullName evidence="2">Uncharacterized protein</fullName>
    </submittedName>
</protein>
<keyword evidence="1" id="KW-0812">Transmembrane</keyword>
<evidence type="ECO:0000313" key="2">
    <source>
        <dbReference type="EMBL" id="KZM86610.1"/>
    </source>
</evidence>
<evidence type="ECO:0000313" key="3">
    <source>
        <dbReference type="EMBL" id="WOH07802.1"/>
    </source>
</evidence>
<keyword evidence="1" id="KW-1133">Transmembrane helix</keyword>
<dbReference type="EMBL" id="CP093349">
    <property type="protein sequence ID" value="WOH07802.1"/>
    <property type="molecule type" value="Genomic_DNA"/>
</dbReference>
<sequence length="126" mass="14565">MQNTMELEKNEENIKDYVFEKLKEVVVFLQYWWEAVIHWSDKVFPPDSRADTLSHWVHVATPFLITGLVILMLICCVKRCCCGGGRAVRMMKAPGRNIRMPRNVFERNPAGYFQNLRSGNSVGNLC</sequence>
<proteinExistence type="predicted"/>
<evidence type="ECO:0000256" key="1">
    <source>
        <dbReference type="SAM" id="Phobius"/>
    </source>
</evidence>
<dbReference type="PANTHER" id="PTHR33333:SF46">
    <property type="entry name" value="LOW QUALITY PROTEIN: GLYCINE-RICH PROTEIN DOT1"/>
    <property type="match status" value="1"/>
</dbReference>
<organism evidence="2">
    <name type="scientific">Daucus carota subsp. sativus</name>
    <name type="common">Carrot</name>
    <dbReference type="NCBI Taxonomy" id="79200"/>
    <lineage>
        <taxon>Eukaryota</taxon>
        <taxon>Viridiplantae</taxon>
        <taxon>Streptophyta</taxon>
        <taxon>Embryophyta</taxon>
        <taxon>Tracheophyta</taxon>
        <taxon>Spermatophyta</taxon>
        <taxon>Magnoliopsida</taxon>
        <taxon>eudicotyledons</taxon>
        <taxon>Gunneridae</taxon>
        <taxon>Pentapetalae</taxon>
        <taxon>asterids</taxon>
        <taxon>campanulids</taxon>
        <taxon>Apiales</taxon>
        <taxon>Apiaceae</taxon>
        <taxon>Apioideae</taxon>
        <taxon>Scandiceae</taxon>
        <taxon>Daucinae</taxon>
        <taxon>Daucus</taxon>
        <taxon>Daucus sect. Daucus</taxon>
    </lineage>
</organism>
<dbReference type="Proteomes" id="UP000077755">
    <property type="component" value="Chromosome 7"/>
</dbReference>
<evidence type="ECO:0000313" key="4">
    <source>
        <dbReference type="Proteomes" id="UP000077755"/>
    </source>
</evidence>
<keyword evidence="1" id="KW-0472">Membrane</keyword>
<dbReference type="EMBL" id="LNRQ01000007">
    <property type="protein sequence ID" value="KZM86610.1"/>
    <property type="molecule type" value="Genomic_DNA"/>
</dbReference>
<dbReference type="AlphaFoldDB" id="A0A161ZKR4"/>
<feature type="transmembrane region" description="Helical" evidence="1">
    <location>
        <begin position="56"/>
        <end position="77"/>
    </location>
</feature>